<proteinExistence type="predicted"/>
<dbReference type="Proteomes" id="UP000183407">
    <property type="component" value="Unassembled WGS sequence"/>
</dbReference>
<dbReference type="OrthoDB" id="3574110at2"/>
<gene>
    <name evidence="2" type="ORF">SAMN04490220_2780</name>
</gene>
<keyword evidence="1" id="KW-0472">Membrane</keyword>
<feature type="transmembrane region" description="Helical" evidence="1">
    <location>
        <begin position="157"/>
        <end position="174"/>
    </location>
</feature>
<dbReference type="EMBL" id="FNTL01000004">
    <property type="protein sequence ID" value="SEC86202.1"/>
    <property type="molecule type" value="Genomic_DNA"/>
</dbReference>
<dbReference type="AlphaFoldDB" id="A0A1H4VYJ9"/>
<evidence type="ECO:0000313" key="3">
    <source>
        <dbReference type="Proteomes" id="UP000183407"/>
    </source>
</evidence>
<protein>
    <recommendedName>
        <fullName evidence="4">DUF4203 domain-containing protein</fullName>
    </recommendedName>
</protein>
<evidence type="ECO:0008006" key="4">
    <source>
        <dbReference type="Google" id="ProtNLM"/>
    </source>
</evidence>
<feature type="transmembrane region" description="Helical" evidence="1">
    <location>
        <begin position="39"/>
        <end position="61"/>
    </location>
</feature>
<keyword evidence="1" id="KW-0812">Transmembrane</keyword>
<reference evidence="3" key="1">
    <citation type="submission" date="2016-10" db="EMBL/GenBank/DDBJ databases">
        <authorList>
            <person name="Varghese N."/>
        </authorList>
    </citation>
    <scope>NUCLEOTIDE SEQUENCE [LARGE SCALE GENOMIC DNA]</scope>
    <source>
        <strain evidence="3">DSM 44719</strain>
    </source>
</reference>
<accession>A0A1H4VYJ9</accession>
<feature type="transmembrane region" description="Helical" evidence="1">
    <location>
        <begin position="121"/>
        <end position="145"/>
    </location>
</feature>
<evidence type="ECO:0000313" key="2">
    <source>
        <dbReference type="EMBL" id="SEC86202.1"/>
    </source>
</evidence>
<sequence>MSGIAILLVGAVLCFAGVGSLHVAVLASGFGLGWLLADLFSLSLGTTFLIAAIGAVVVWVATTLIFKFAAFFIGIIAGAVIGAKLSRVLQPDDANWLLSGIVIVALAVACGFIADRYRARALLWLTALGGASMVLTGLGLAVGPLSFLGDPNEGTQQFFATVIWVVVAAAGWFTQRRLFPEKLRIDDDRRAKR</sequence>
<keyword evidence="1" id="KW-1133">Transmembrane helix</keyword>
<feature type="transmembrane region" description="Helical" evidence="1">
    <location>
        <begin position="68"/>
        <end position="89"/>
    </location>
</feature>
<feature type="transmembrane region" description="Helical" evidence="1">
    <location>
        <begin position="95"/>
        <end position="114"/>
    </location>
</feature>
<name>A0A1H4VYJ9_RHOJO</name>
<dbReference type="RefSeq" id="WP_073360284.1">
    <property type="nucleotide sequence ID" value="NZ_FNTL01000004.1"/>
</dbReference>
<organism evidence="2 3">
    <name type="scientific">Rhodococcus jostii</name>
    <dbReference type="NCBI Taxonomy" id="132919"/>
    <lineage>
        <taxon>Bacteria</taxon>
        <taxon>Bacillati</taxon>
        <taxon>Actinomycetota</taxon>
        <taxon>Actinomycetes</taxon>
        <taxon>Mycobacteriales</taxon>
        <taxon>Nocardiaceae</taxon>
        <taxon>Rhodococcus</taxon>
    </lineage>
</organism>
<evidence type="ECO:0000256" key="1">
    <source>
        <dbReference type="SAM" id="Phobius"/>
    </source>
</evidence>